<dbReference type="Proteomes" id="UP000198767">
    <property type="component" value="Unassembled WGS sequence"/>
</dbReference>
<accession>A0A1G5RHJ5</accession>
<organism evidence="1 2">
    <name type="scientific">Epibacterium ulvae</name>
    <dbReference type="NCBI Taxonomy" id="1156985"/>
    <lineage>
        <taxon>Bacteria</taxon>
        <taxon>Pseudomonadati</taxon>
        <taxon>Pseudomonadota</taxon>
        <taxon>Alphaproteobacteria</taxon>
        <taxon>Rhodobacterales</taxon>
        <taxon>Roseobacteraceae</taxon>
        <taxon>Epibacterium</taxon>
    </lineage>
</organism>
<protein>
    <submittedName>
        <fullName evidence="1">Uncharacterized protein</fullName>
    </submittedName>
</protein>
<evidence type="ECO:0000313" key="1">
    <source>
        <dbReference type="EMBL" id="SCZ73486.1"/>
    </source>
</evidence>
<gene>
    <name evidence="1" type="ORF">SAMN04488118_11736</name>
</gene>
<dbReference type="AlphaFoldDB" id="A0A1G5RHJ5"/>
<dbReference type="RefSeq" id="WP_139163239.1">
    <property type="nucleotide sequence ID" value="NZ_FMWG01000017.1"/>
</dbReference>
<proteinExistence type="predicted"/>
<evidence type="ECO:0000313" key="2">
    <source>
        <dbReference type="Proteomes" id="UP000198767"/>
    </source>
</evidence>
<sequence length="106" mass="11615">MLVITSDTLPPFIEIQELLGQFTVTHPMPMRRNLISSIMDRNKNVLQEAHQAIVDTALTAQNADGTPANLAYGIRLSTCVMEDQGSPVLILTYTGTAAIMRNISED</sequence>
<name>A0A1G5RHJ5_9RHOB</name>
<keyword evidence="2" id="KW-1185">Reference proteome</keyword>
<dbReference type="STRING" id="1156985.SAMN04488118_11736"/>
<dbReference type="EMBL" id="FMWG01000017">
    <property type="protein sequence ID" value="SCZ73486.1"/>
    <property type="molecule type" value="Genomic_DNA"/>
</dbReference>
<reference evidence="1 2" key="1">
    <citation type="submission" date="2016-10" db="EMBL/GenBank/DDBJ databases">
        <authorList>
            <person name="de Groot N.N."/>
        </authorList>
    </citation>
    <scope>NUCLEOTIDE SEQUENCE [LARGE SCALE GENOMIC DNA]</scope>
    <source>
        <strain evidence="1 2">U95</strain>
    </source>
</reference>